<dbReference type="EMBL" id="GBXM01046426">
    <property type="protein sequence ID" value="JAH62151.1"/>
    <property type="molecule type" value="Transcribed_RNA"/>
</dbReference>
<sequence length="32" mass="3500">MNTVWQADYQGTGWALALLNPRSVPPVTAEGR</sequence>
<dbReference type="AlphaFoldDB" id="A0A0E9U8H7"/>
<evidence type="ECO:0000313" key="1">
    <source>
        <dbReference type="EMBL" id="JAH62151.1"/>
    </source>
</evidence>
<accession>A0A0E9U8H7</accession>
<name>A0A0E9U8H7_ANGAN</name>
<proteinExistence type="predicted"/>
<organism evidence="1">
    <name type="scientific">Anguilla anguilla</name>
    <name type="common">European freshwater eel</name>
    <name type="synonym">Muraena anguilla</name>
    <dbReference type="NCBI Taxonomy" id="7936"/>
    <lineage>
        <taxon>Eukaryota</taxon>
        <taxon>Metazoa</taxon>
        <taxon>Chordata</taxon>
        <taxon>Craniata</taxon>
        <taxon>Vertebrata</taxon>
        <taxon>Euteleostomi</taxon>
        <taxon>Actinopterygii</taxon>
        <taxon>Neopterygii</taxon>
        <taxon>Teleostei</taxon>
        <taxon>Anguilliformes</taxon>
        <taxon>Anguillidae</taxon>
        <taxon>Anguilla</taxon>
    </lineage>
</organism>
<reference evidence="1" key="2">
    <citation type="journal article" date="2015" name="Fish Shellfish Immunol.">
        <title>Early steps in the European eel (Anguilla anguilla)-Vibrio vulnificus interaction in the gills: Role of the RtxA13 toxin.</title>
        <authorList>
            <person name="Callol A."/>
            <person name="Pajuelo D."/>
            <person name="Ebbesson L."/>
            <person name="Teles M."/>
            <person name="MacKenzie S."/>
            <person name="Amaro C."/>
        </authorList>
    </citation>
    <scope>NUCLEOTIDE SEQUENCE</scope>
</reference>
<reference evidence="1" key="1">
    <citation type="submission" date="2014-11" db="EMBL/GenBank/DDBJ databases">
        <authorList>
            <person name="Amaro Gonzalez C."/>
        </authorList>
    </citation>
    <scope>NUCLEOTIDE SEQUENCE</scope>
</reference>
<protein>
    <submittedName>
        <fullName evidence="1">Uncharacterized protein</fullName>
    </submittedName>
</protein>